<accession>A0A852TTX9</accession>
<keyword evidence="1" id="KW-0812">Transmembrane</keyword>
<keyword evidence="3" id="KW-1185">Reference proteome</keyword>
<name>A0A852TTX9_9ACTN</name>
<protein>
    <submittedName>
        <fullName evidence="2">Uncharacterized protein</fullName>
    </submittedName>
</protein>
<dbReference type="Proteomes" id="UP000589036">
    <property type="component" value="Unassembled WGS sequence"/>
</dbReference>
<keyword evidence="1" id="KW-1133">Transmembrane helix</keyword>
<evidence type="ECO:0000256" key="1">
    <source>
        <dbReference type="SAM" id="Phobius"/>
    </source>
</evidence>
<dbReference type="AlphaFoldDB" id="A0A852TTX9"/>
<proteinExistence type="predicted"/>
<reference evidence="2 3" key="1">
    <citation type="submission" date="2020-07" db="EMBL/GenBank/DDBJ databases">
        <title>Sequencing the genomes of 1000 actinobacteria strains.</title>
        <authorList>
            <person name="Klenk H.-P."/>
        </authorList>
    </citation>
    <scope>NUCLEOTIDE SEQUENCE [LARGE SCALE GENOMIC DNA]</scope>
    <source>
        <strain evidence="2 3">CXB654</strain>
    </source>
</reference>
<evidence type="ECO:0000313" key="2">
    <source>
        <dbReference type="EMBL" id="NYE46312.1"/>
    </source>
</evidence>
<comment type="caution">
    <text evidence="2">The sequence shown here is derived from an EMBL/GenBank/DDBJ whole genome shotgun (WGS) entry which is preliminary data.</text>
</comment>
<keyword evidence="1" id="KW-0472">Membrane</keyword>
<feature type="transmembrane region" description="Helical" evidence="1">
    <location>
        <begin position="20"/>
        <end position="44"/>
    </location>
</feature>
<sequence>MSQSSPSKAGPLRKDVMAMVVSNLVALASLVLFGAMGLAIFHVATA</sequence>
<gene>
    <name evidence="2" type="ORF">HDA32_001432</name>
</gene>
<dbReference type="RefSeq" id="WP_179641193.1">
    <property type="nucleotide sequence ID" value="NZ_BAAAYY010000022.1"/>
</dbReference>
<organism evidence="2 3">
    <name type="scientific">Spinactinospora alkalitolerans</name>
    <dbReference type="NCBI Taxonomy" id="687207"/>
    <lineage>
        <taxon>Bacteria</taxon>
        <taxon>Bacillati</taxon>
        <taxon>Actinomycetota</taxon>
        <taxon>Actinomycetes</taxon>
        <taxon>Streptosporangiales</taxon>
        <taxon>Nocardiopsidaceae</taxon>
        <taxon>Spinactinospora</taxon>
    </lineage>
</organism>
<evidence type="ECO:0000313" key="3">
    <source>
        <dbReference type="Proteomes" id="UP000589036"/>
    </source>
</evidence>
<dbReference type="EMBL" id="JACCCC010000001">
    <property type="protein sequence ID" value="NYE46312.1"/>
    <property type="molecule type" value="Genomic_DNA"/>
</dbReference>